<name>A0A2I0QWG1_9BACI</name>
<dbReference type="Proteomes" id="UP000243524">
    <property type="component" value="Unassembled WGS sequence"/>
</dbReference>
<feature type="transmembrane region" description="Helical" evidence="1">
    <location>
        <begin position="46"/>
        <end position="63"/>
    </location>
</feature>
<keyword evidence="1" id="KW-1133">Transmembrane helix</keyword>
<accession>A0A2I0QWG1</accession>
<reference evidence="2 3" key="1">
    <citation type="submission" date="2017-06" db="EMBL/GenBank/DDBJ databases">
        <title>the draft geome sequence of Illustriluteabacillus marina B3227.</title>
        <authorList>
            <person name="He R.-H."/>
            <person name="Du Z.-J."/>
        </authorList>
    </citation>
    <scope>NUCLEOTIDE SEQUENCE [LARGE SCALE GENOMIC DNA]</scope>
    <source>
        <strain evidence="2 3">B3227</strain>
    </source>
</reference>
<proteinExistence type="predicted"/>
<gene>
    <name evidence="2" type="ORF">CEY16_01345</name>
</gene>
<protein>
    <recommendedName>
        <fullName evidence="4">CXXC-20-CXXC protein</fullName>
    </recommendedName>
</protein>
<feature type="transmembrane region" description="Helical" evidence="1">
    <location>
        <begin position="69"/>
        <end position="89"/>
    </location>
</feature>
<sequence>MFVCSNCNYQFSYKESLSRSWAPRVGIICPNCNEKQYYTAESRKKGFWGFAIMVPVFILFNSFNVPSYITLSIASLLVLITYLASPFIYDLTSEEEPLW</sequence>
<dbReference type="NCBIfam" id="TIGR04104">
    <property type="entry name" value="cxxc_20_cxxc"/>
    <property type="match status" value="1"/>
</dbReference>
<comment type="caution">
    <text evidence="2">The sequence shown here is derived from an EMBL/GenBank/DDBJ whole genome shotgun (WGS) entry which is preliminary data.</text>
</comment>
<dbReference type="AlphaFoldDB" id="A0A2I0QWG1"/>
<evidence type="ECO:0000313" key="2">
    <source>
        <dbReference type="EMBL" id="PKR78430.1"/>
    </source>
</evidence>
<evidence type="ECO:0000313" key="3">
    <source>
        <dbReference type="Proteomes" id="UP000243524"/>
    </source>
</evidence>
<evidence type="ECO:0008006" key="4">
    <source>
        <dbReference type="Google" id="ProtNLM"/>
    </source>
</evidence>
<keyword evidence="3" id="KW-1185">Reference proteome</keyword>
<dbReference type="InterPro" id="IPR026369">
    <property type="entry name" value="CxxC_20_CxxC"/>
</dbReference>
<evidence type="ECO:0000256" key="1">
    <source>
        <dbReference type="SAM" id="Phobius"/>
    </source>
</evidence>
<dbReference type="RefSeq" id="WP_101330174.1">
    <property type="nucleotide sequence ID" value="NZ_PJNH01000001.1"/>
</dbReference>
<dbReference type="OrthoDB" id="2418141at2"/>
<dbReference type="EMBL" id="PJNH01000001">
    <property type="protein sequence ID" value="PKR78430.1"/>
    <property type="molecule type" value="Genomic_DNA"/>
</dbReference>
<keyword evidence="1" id="KW-0812">Transmembrane</keyword>
<keyword evidence="1" id="KW-0472">Membrane</keyword>
<organism evidence="2 3">
    <name type="scientific">Halalkalibacillus sediminis</name>
    <dbReference type="NCBI Taxonomy" id="2018042"/>
    <lineage>
        <taxon>Bacteria</taxon>
        <taxon>Bacillati</taxon>
        <taxon>Bacillota</taxon>
        <taxon>Bacilli</taxon>
        <taxon>Bacillales</taxon>
        <taxon>Bacillaceae</taxon>
        <taxon>Halalkalibacillus</taxon>
    </lineage>
</organism>